<accession>A0A8H4UL20</accession>
<reference evidence="3" key="2">
    <citation type="submission" date="2020-05" db="EMBL/GenBank/DDBJ databases">
        <authorList>
            <person name="Kim H.-S."/>
            <person name="Proctor R.H."/>
            <person name="Brown D.W."/>
        </authorList>
    </citation>
    <scope>NUCLEOTIDE SEQUENCE</scope>
    <source>
        <strain evidence="3">NRRL 22465</strain>
    </source>
</reference>
<feature type="chain" id="PRO_5034470256" evidence="2">
    <location>
        <begin position="18"/>
        <end position="262"/>
    </location>
</feature>
<keyword evidence="4" id="KW-1185">Reference proteome</keyword>
<organism evidence="3 4">
    <name type="scientific">Fusarium zealandicum</name>
    <dbReference type="NCBI Taxonomy" id="1053134"/>
    <lineage>
        <taxon>Eukaryota</taxon>
        <taxon>Fungi</taxon>
        <taxon>Dikarya</taxon>
        <taxon>Ascomycota</taxon>
        <taxon>Pezizomycotina</taxon>
        <taxon>Sordariomycetes</taxon>
        <taxon>Hypocreomycetidae</taxon>
        <taxon>Hypocreales</taxon>
        <taxon>Nectriaceae</taxon>
        <taxon>Fusarium</taxon>
        <taxon>Fusarium staphyleae species complex</taxon>
    </lineage>
</organism>
<evidence type="ECO:0000256" key="2">
    <source>
        <dbReference type="SAM" id="SignalP"/>
    </source>
</evidence>
<evidence type="ECO:0000313" key="4">
    <source>
        <dbReference type="Proteomes" id="UP000635477"/>
    </source>
</evidence>
<proteinExistence type="predicted"/>
<feature type="signal peptide" evidence="2">
    <location>
        <begin position="1"/>
        <end position="17"/>
    </location>
</feature>
<reference evidence="3" key="1">
    <citation type="journal article" date="2020" name="BMC Genomics">
        <title>Correction to: Identification and distribution of gene clusters required for synthesis of sphingolipid metabolism inhibitors in diverse species of the filamentous fungus Fusarium.</title>
        <authorList>
            <person name="Kim H.S."/>
            <person name="Lohmar J.M."/>
            <person name="Busman M."/>
            <person name="Brown D.W."/>
            <person name="Naumann T.A."/>
            <person name="Divon H.H."/>
            <person name="Lysoe E."/>
            <person name="Uhlig S."/>
            <person name="Proctor R.H."/>
        </authorList>
    </citation>
    <scope>NUCLEOTIDE SEQUENCE</scope>
    <source>
        <strain evidence="3">NRRL 22465</strain>
    </source>
</reference>
<gene>
    <name evidence="3" type="ORF">FZEAL_4808</name>
</gene>
<evidence type="ECO:0000313" key="3">
    <source>
        <dbReference type="EMBL" id="KAF4978922.1"/>
    </source>
</evidence>
<feature type="region of interest" description="Disordered" evidence="1">
    <location>
        <begin position="74"/>
        <end position="95"/>
    </location>
</feature>
<keyword evidence="2" id="KW-0732">Signal</keyword>
<dbReference type="Proteomes" id="UP000635477">
    <property type="component" value="Unassembled WGS sequence"/>
</dbReference>
<dbReference type="AlphaFoldDB" id="A0A8H4UL20"/>
<evidence type="ECO:0000256" key="1">
    <source>
        <dbReference type="SAM" id="MobiDB-lite"/>
    </source>
</evidence>
<name>A0A8H4UL20_9HYPO</name>
<dbReference type="OrthoDB" id="4831122at2759"/>
<comment type="caution">
    <text evidence="3">The sequence shown here is derived from an EMBL/GenBank/DDBJ whole genome shotgun (WGS) entry which is preliminary data.</text>
</comment>
<protein>
    <submittedName>
        <fullName evidence="3">Uncharacterized protein</fullName>
    </submittedName>
</protein>
<dbReference type="EMBL" id="JABEYC010000330">
    <property type="protein sequence ID" value="KAF4978922.1"/>
    <property type="molecule type" value="Genomic_DNA"/>
</dbReference>
<sequence>MRSTGLIGLLLTATASAAPFKGLNSIKWTPEHVLKHDEVILYGEGRMEVVHESVYHELCKSKGLLMEVPESPKLYPDPTNNTKPPVSKNSNPLDTRDCAHTTSVVTDATTSFVDWDIQMSPVIVGTGEGITVTVISGFSVSNGVTAGGRADLGLVKERLGISVGVDYTRTWTSSVSINIGAKVENGYSGVMITRPFKTRRTGRVMQGCIGSQTEMGTFQADSYTEKEYAGVKWVSVTSTGGITLCAKKEFPLTRCNGGGTFV</sequence>
<feature type="compositionally biased region" description="Polar residues" evidence="1">
    <location>
        <begin position="78"/>
        <end position="93"/>
    </location>
</feature>